<gene>
    <name evidence="2" type="ORF">GO755_28830</name>
</gene>
<feature type="transmembrane region" description="Helical" evidence="1">
    <location>
        <begin position="44"/>
        <end position="63"/>
    </location>
</feature>
<feature type="transmembrane region" description="Helical" evidence="1">
    <location>
        <begin position="283"/>
        <end position="303"/>
    </location>
</feature>
<evidence type="ECO:0008006" key="4">
    <source>
        <dbReference type="Google" id="ProtNLM"/>
    </source>
</evidence>
<evidence type="ECO:0000313" key="3">
    <source>
        <dbReference type="Proteomes" id="UP000436006"/>
    </source>
</evidence>
<feature type="transmembrane region" description="Helical" evidence="1">
    <location>
        <begin position="211"/>
        <end position="232"/>
    </location>
</feature>
<protein>
    <recommendedName>
        <fullName evidence="4">ABC transporter permease</fullName>
    </recommendedName>
</protein>
<dbReference type="RefSeq" id="WP_157588833.1">
    <property type="nucleotide sequence ID" value="NZ_WPIN01000014.1"/>
</dbReference>
<feature type="transmembrane region" description="Helical" evidence="1">
    <location>
        <begin position="252"/>
        <end position="271"/>
    </location>
</feature>
<comment type="caution">
    <text evidence="2">The sequence shown here is derived from an EMBL/GenBank/DDBJ whole genome shotgun (WGS) entry which is preliminary data.</text>
</comment>
<dbReference type="Proteomes" id="UP000436006">
    <property type="component" value="Unassembled WGS sequence"/>
</dbReference>
<keyword evidence="1" id="KW-0472">Membrane</keyword>
<evidence type="ECO:0000313" key="2">
    <source>
        <dbReference type="EMBL" id="MVM34073.1"/>
    </source>
</evidence>
<sequence length="353" mass="40444">MLTFLNRIFISPFYAKNAGTFLVILLLAFGFLSATEHKALITAALGSPFFLAIVFVLWTLYLLKTIAFIWQELTAPEHLFLQTFWLIPTSKRWALWLAIQTGLLLPIIAYAGWMIQLGIHFQRWDSLSAIVLVILILLIMGATAADYRLRHPNPDSLRLPHLTVQLPYELFFPAYWLRHEPLSFVLTKSFSGLLLAGVCRLYPTDDYDQRLLLIGLLLAVLGHSQVGGQISEFEKKYLLFLENLPLSWLQRFARYAFTYGLIWFPELLILLRNCPSEIRFDYVIWLWLTGWGCILLMHSLSYGRTIIPERWLSGVLATFIGGLLAIMFGVPVGAWLVLGWLGAIGFWYRSVLT</sequence>
<dbReference type="EMBL" id="WPIN01000014">
    <property type="protein sequence ID" value="MVM34073.1"/>
    <property type="molecule type" value="Genomic_DNA"/>
</dbReference>
<feature type="transmembrane region" description="Helical" evidence="1">
    <location>
        <begin position="93"/>
        <end position="115"/>
    </location>
</feature>
<dbReference type="AlphaFoldDB" id="A0A7K1SK04"/>
<proteinExistence type="predicted"/>
<reference evidence="2 3" key="1">
    <citation type="submission" date="2019-12" db="EMBL/GenBank/DDBJ databases">
        <title>Spirosoma sp. HMF4905 genome sequencing and assembly.</title>
        <authorList>
            <person name="Kang H."/>
            <person name="Cha I."/>
            <person name="Kim H."/>
            <person name="Joh K."/>
        </authorList>
    </citation>
    <scope>NUCLEOTIDE SEQUENCE [LARGE SCALE GENOMIC DNA]</scope>
    <source>
        <strain evidence="2 3">HMF4905</strain>
    </source>
</reference>
<keyword evidence="1" id="KW-0812">Transmembrane</keyword>
<organism evidence="2 3">
    <name type="scientific">Spirosoma arboris</name>
    <dbReference type="NCBI Taxonomy" id="2682092"/>
    <lineage>
        <taxon>Bacteria</taxon>
        <taxon>Pseudomonadati</taxon>
        <taxon>Bacteroidota</taxon>
        <taxon>Cytophagia</taxon>
        <taxon>Cytophagales</taxon>
        <taxon>Cytophagaceae</taxon>
        <taxon>Spirosoma</taxon>
    </lineage>
</organism>
<evidence type="ECO:0000256" key="1">
    <source>
        <dbReference type="SAM" id="Phobius"/>
    </source>
</evidence>
<keyword evidence="1" id="KW-1133">Transmembrane helix</keyword>
<feature type="transmembrane region" description="Helical" evidence="1">
    <location>
        <begin position="127"/>
        <end position="147"/>
    </location>
</feature>
<name>A0A7K1SK04_9BACT</name>
<accession>A0A7K1SK04</accession>
<feature type="transmembrane region" description="Helical" evidence="1">
    <location>
        <begin position="315"/>
        <end position="348"/>
    </location>
</feature>
<keyword evidence="3" id="KW-1185">Reference proteome</keyword>
<feature type="transmembrane region" description="Helical" evidence="1">
    <location>
        <begin position="182"/>
        <end position="199"/>
    </location>
</feature>